<sequence>MSGFLDGDMTRPLTSWGNYPLSLQSGHPCRWQSEIEPQLQQLSELHGSTLPFGNGRSYGDSCLAASDHVLQMRTLNRLIDADWENGIICAEAGVTLGEILQVAIPRGWFLQVTPGTQHVTLGGAVANDVHGKNHHRCGTFAHSVVSFGLHRSMQPPMVCSALENPQWFAASVGGLGLTGVITWVSFRLRKIQSSVIDTLRVRFDGLKDFFDLSAEMDARHEYSVAWIDCLAKGTAQGRGVYTAGNHSETGPLEFEPPHSLRLPIRLPMSLVNPVTVKLFNHCYWKRQPATRQSRTLAYSPFFYPLDRIEHWNRFYGSKGFQQFQCVLPIAVAPAALAELLESIARSGCGSFLAVLKRCGDISSPGLLSFPMPGTSLALDFPQNRTLNRKLLPKLDAIVREAGGRLYPAKDAHMSGGDFRRAYPAWEQVEAMRDPALISRFWQRVTQ</sequence>
<dbReference type="InterPro" id="IPR010031">
    <property type="entry name" value="FAD_lactone_oxidase-like"/>
</dbReference>
<gene>
    <name evidence="3" type="ORF">GGI52_003179</name>
</gene>
<evidence type="ECO:0000313" key="3">
    <source>
        <dbReference type="EMBL" id="NYH10136.1"/>
    </source>
</evidence>
<dbReference type="Pfam" id="PF01565">
    <property type="entry name" value="FAD_binding_4"/>
    <property type="match status" value="1"/>
</dbReference>
<feature type="domain" description="FAD-binding PCMH-type" evidence="2">
    <location>
        <begin position="24"/>
        <end position="191"/>
    </location>
</feature>
<proteinExistence type="predicted"/>
<dbReference type="Proteomes" id="UP000553035">
    <property type="component" value="Unassembled WGS sequence"/>
</dbReference>
<dbReference type="PANTHER" id="PTHR43762:SF1">
    <property type="entry name" value="D-ARABINONO-1,4-LACTONE OXIDASE"/>
    <property type="match status" value="1"/>
</dbReference>
<evidence type="ECO:0000259" key="2">
    <source>
        <dbReference type="PROSITE" id="PS51387"/>
    </source>
</evidence>
<dbReference type="SUPFAM" id="SSF56176">
    <property type="entry name" value="FAD-binding/transporter-associated domain-like"/>
    <property type="match status" value="1"/>
</dbReference>
<comment type="caution">
    <text evidence="3">The sequence shown here is derived from an EMBL/GenBank/DDBJ whole genome shotgun (WGS) entry which is preliminary data.</text>
</comment>
<organism evidence="3 4">
    <name type="scientific">Pseudomonas moraviensis</name>
    <dbReference type="NCBI Taxonomy" id="321662"/>
    <lineage>
        <taxon>Bacteria</taxon>
        <taxon>Pseudomonadati</taxon>
        <taxon>Pseudomonadota</taxon>
        <taxon>Gammaproteobacteria</taxon>
        <taxon>Pseudomonadales</taxon>
        <taxon>Pseudomonadaceae</taxon>
        <taxon>Pseudomonas</taxon>
    </lineage>
</organism>
<dbReference type="AlphaFoldDB" id="A0A7Y9VX07"/>
<dbReference type="InterPro" id="IPR006094">
    <property type="entry name" value="Oxid_FAD_bind_N"/>
</dbReference>
<dbReference type="PROSITE" id="PS51387">
    <property type="entry name" value="FAD_PCMH"/>
    <property type="match status" value="1"/>
</dbReference>
<dbReference type="InterPro" id="IPR016166">
    <property type="entry name" value="FAD-bd_PCMH"/>
</dbReference>
<dbReference type="InterPro" id="IPR036318">
    <property type="entry name" value="FAD-bd_PCMH-like_sf"/>
</dbReference>
<evidence type="ECO:0000256" key="1">
    <source>
        <dbReference type="ARBA" id="ARBA00022827"/>
    </source>
</evidence>
<name>A0A7Y9VX07_9PSED</name>
<accession>A0A7Y9VX07</accession>
<reference evidence="3 4" key="1">
    <citation type="submission" date="2020-07" db="EMBL/GenBank/DDBJ databases">
        <title>Exploring microbial biodiversity for novel pathways involved in the catabolism of aromatic compounds derived from lignin.</title>
        <authorList>
            <person name="Elkins J."/>
        </authorList>
    </citation>
    <scope>NUCLEOTIDE SEQUENCE [LARGE SCALE GENOMIC DNA]</scope>
    <source>
        <strain evidence="3 4">VanB</strain>
    </source>
</reference>
<dbReference type="PANTHER" id="PTHR43762">
    <property type="entry name" value="L-GULONOLACTONE OXIDASE"/>
    <property type="match status" value="1"/>
</dbReference>
<keyword evidence="1" id="KW-0274">FAD</keyword>
<dbReference type="GO" id="GO:0016899">
    <property type="term" value="F:oxidoreductase activity, acting on the CH-OH group of donors, oxygen as acceptor"/>
    <property type="evidence" value="ECO:0007669"/>
    <property type="project" value="InterPro"/>
</dbReference>
<dbReference type="EMBL" id="JACCAT010000001">
    <property type="protein sequence ID" value="NYH10136.1"/>
    <property type="molecule type" value="Genomic_DNA"/>
</dbReference>
<keyword evidence="1" id="KW-0285">Flavoprotein</keyword>
<dbReference type="GO" id="GO:0071949">
    <property type="term" value="F:FAD binding"/>
    <property type="evidence" value="ECO:0007669"/>
    <property type="project" value="InterPro"/>
</dbReference>
<protein>
    <submittedName>
        <fullName evidence="3">FAD/FMN-containing dehydrogenase</fullName>
    </submittedName>
</protein>
<dbReference type="Gene3D" id="3.30.465.10">
    <property type="match status" value="1"/>
</dbReference>
<dbReference type="InterPro" id="IPR016169">
    <property type="entry name" value="FAD-bd_PCMH_sub2"/>
</dbReference>
<evidence type="ECO:0000313" key="4">
    <source>
        <dbReference type="Proteomes" id="UP000553035"/>
    </source>
</evidence>